<keyword evidence="6" id="KW-1185">Reference proteome</keyword>
<dbReference type="RefSeq" id="WP_018977208.1">
    <property type="nucleotide sequence ID" value="NZ_BMLN01000004.1"/>
</dbReference>
<protein>
    <recommendedName>
        <fullName evidence="4">Zinc-ribbon domain-containing protein</fullName>
    </recommendedName>
</protein>
<evidence type="ECO:0000259" key="4">
    <source>
        <dbReference type="Pfam" id="PF13240"/>
    </source>
</evidence>
<feature type="domain" description="Zinc-ribbon" evidence="4">
    <location>
        <begin position="2"/>
        <end position="24"/>
    </location>
</feature>
<evidence type="ECO:0000256" key="2">
    <source>
        <dbReference type="SAM" id="MobiDB-lite"/>
    </source>
</evidence>
<feature type="coiled-coil region" evidence="1">
    <location>
        <begin position="321"/>
        <end position="358"/>
    </location>
</feature>
<dbReference type="InterPro" id="IPR047676">
    <property type="entry name" value="FxLYD_dom"/>
</dbReference>
<keyword evidence="1" id="KW-0175">Coiled coil</keyword>
<accession>A0ABQ2KZS0</accession>
<comment type="caution">
    <text evidence="5">The sequence shown here is derived from an EMBL/GenBank/DDBJ whole genome shotgun (WGS) entry which is preliminary data.</text>
</comment>
<gene>
    <name evidence="5" type="ORF">GCM10010969_16780</name>
</gene>
<keyword evidence="3" id="KW-1133">Transmembrane helix</keyword>
<feature type="transmembrane region" description="Helical" evidence="3">
    <location>
        <begin position="110"/>
        <end position="129"/>
    </location>
</feature>
<keyword evidence="3" id="KW-0472">Membrane</keyword>
<sequence>MYCNHCGAKQPENAAFCSSCGARLLTATEEAVLNGTASSRERSSDPFEYKKESMEEFKKENMPLSGQLTRRSNEAEASVQPAEMERSSSESGTGSKGKTRKSKGGFRHPMWMIPVLLLGIGAGGVYMLYERETGINGQTSELHVEAGALALDGKYDEALAMLDQAAALRPEFAALQTDRTLIETAQRVHEKLDKVSSQLKQNQLETAEKSLGVLEKSLNGRSEPLFEREKTMAADNRDRLSVLLVKQELDKLSDVEALAHKLDEVGRLKAAEADEVEKLIVAKIVSLSTKKAEELLQDKSFSQAHEEVKQGLQYAAKDKNLLALQDRIESEQAAFEAAEQARIERAQQQAQADDLNNRTAAVDVSDMNVTISEYGDITTTGTVTNVATRPIYGIEIHYSAYDAAGLYLFSSSTFASPYRLAPGASGTFSTYDYGWYDYVQIKVDNVTWYLE</sequence>
<name>A0ABQ2KZS0_9BACL</name>
<dbReference type="InterPro" id="IPR026870">
    <property type="entry name" value="Zinc_ribbon_dom"/>
</dbReference>
<proteinExistence type="predicted"/>
<reference evidence="6" key="1">
    <citation type="journal article" date="2019" name="Int. J. Syst. Evol. Microbiol.">
        <title>The Global Catalogue of Microorganisms (GCM) 10K type strain sequencing project: providing services to taxonomists for standard genome sequencing and annotation.</title>
        <authorList>
            <consortium name="The Broad Institute Genomics Platform"/>
            <consortium name="The Broad Institute Genome Sequencing Center for Infectious Disease"/>
            <person name="Wu L."/>
            <person name="Ma J."/>
        </authorList>
    </citation>
    <scope>NUCLEOTIDE SEQUENCE [LARGE SCALE GENOMIC DNA]</scope>
    <source>
        <strain evidence="6">CGMCC 1.6964</strain>
    </source>
</reference>
<evidence type="ECO:0000256" key="3">
    <source>
        <dbReference type="SAM" id="Phobius"/>
    </source>
</evidence>
<feature type="compositionally biased region" description="Basic and acidic residues" evidence="2">
    <location>
        <begin position="39"/>
        <end position="61"/>
    </location>
</feature>
<feature type="region of interest" description="Disordered" evidence="2">
    <location>
        <begin position="33"/>
        <end position="105"/>
    </location>
</feature>
<organism evidence="5 6">
    <name type="scientific">Saccharibacillus kuerlensis</name>
    <dbReference type="NCBI Taxonomy" id="459527"/>
    <lineage>
        <taxon>Bacteria</taxon>
        <taxon>Bacillati</taxon>
        <taxon>Bacillota</taxon>
        <taxon>Bacilli</taxon>
        <taxon>Bacillales</taxon>
        <taxon>Paenibacillaceae</taxon>
        <taxon>Saccharibacillus</taxon>
    </lineage>
</organism>
<evidence type="ECO:0000256" key="1">
    <source>
        <dbReference type="SAM" id="Coils"/>
    </source>
</evidence>
<evidence type="ECO:0000313" key="6">
    <source>
        <dbReference type="Proteomes" id="UP000606653"/>
    </source>
</evidence>
<keyword evidence="3" id="KW-0812">Transmembrane</keyword>
<dbReference type="Pfam" id="PF13240">
    <property type="entry name" value="Zn_Ribbon_1"/>
    <property type="match status" value="1"/>
</dbReference>
<evidence type="ECO:0000313" key="5">
    <source>
        <dbReference type="EMBL" id="GGN98124.1"/>
    </source>
</evidence>
<dbReference type="Proteomes" id="UP000606653">
    <property type="component" value="Unassembled WGS sequence"/>
</dbReference>
<dbReference type="EMBL" id="BMLN01000004">
    <property type="protein sequence ID" value="GGN98124.1"/>
    <property type="molecule type" value="Genomic_DNA"/>
</dbReference>
<dbReference type="NCBIfam" id="NF038353">
    <property type="entry name" value="FxLYD_dom"/>
    <property type="match status" value="1"/>
</dbReference>